<dbReference type="InterPro" id="IPR043760">
    <property type="entry name" value="PycTM_dom"/>
</dbReference>
<accession>A0A1S9SYR5</accession>
<evidence type="ECO:0000256" key="8">
    <source>
        <dbReference type="SAM" id="Phobius"/>
    </source>
</evidence>
<dbReference type="EMBL" id="MUAI01000076">
    <property type="protein sequence ID" value="OOR02893.1"/>
    <property type="molecule type" value="Genomic_DNA"/>
</dbReference>
<evidence type="ECO:0000256" key="7">
    <source>
        <dbReference type="ARBA" id="ARBA00023136"/>
    </source>
</evidence>
<evidence type="ECO:0000256" key="6">
    <source>
        <dbReference type="ARBA" id="ARBA00023118"/>
    </source>
</evidence>
<dbReference type="GO" id="GO:0051607">
    <property type="term" value="P:defense response to virus"/>
    <property type="evidence" value="ECO:0007669"/>
    <property type="project" value="UniProtKB-KW"/>
</dbReference>
<gene>
    <name evidence="10" type="ORF">BW900_29985</name>
</gene>
<feature type="domain" description="Pycsar effector protein" evidence="9">
    <location>
        <begin position="10"/>
        <end position="156"/>
    </location>
</feature>
<keyword evidence="6" id="KW-0051">Antiviral defense</keyword>
<dbReference type="GO" id="GO:0005886">
    <property type="term" value="C:plasma membrane"/>
    <property type="evidence" value="ECO:0007669"/>
    <property type="project" value="UniProtKB-SubCell"/>
</dbReference>
<feature type="transmembrane region" description="Helical" evidence="8">
    <location>
        <begin position="53"/>
        <end position="76"/>
    </location>
</feature>
<evidence type="ECO:0000256" key="1">
    <source>
        <dbReference type="ARBA" id="ARBA00004236"/>
    </source>
</evidence>
<dbReference type="Pfam" id="PF18967">
    <property type="entry name" value="PycTM"/>
    <property type="match status" value="1"/>
</dbReference>
<evidence type="ECO:0000313" key="10">
    <source>
        <dbReference type="EMBL" id="OOR02893.1"/>
    </source>
</evidence>
<dbReference type="Proteomes" id="UP000190696">
    <property type="component" value="Unassembled WGS sequence"/>
</dbReference>
<evidence type="ECO:0000256" key="3">
    <source>
        <dbReference type="ARBA" id="ARBA00022692"/>
    </source>
</evidence>
<keyword evidence="7 8" id="KW-0472">Membrane</keyword>
<comment type="caution">
    <text evidence="10">The sequence shown here is derived from an EMBL/GenBank/DDBJ whole genome shotgun (WGS) entry which is preliminary data.</text>
</comment>
<keyword evidence="3 8" id="KW-0812">Transmembrane</keyword>
<feature type="transmembrane region" description="Helical" evidence="8">
    <location>
        <begin position="138"/>
        <end position="158"/>
    </location>
</feature>
<evidence type="ECO:0000313" key="11">
    <source>
        <dbReference type="Proteomes" id="UP000190696"/>
    </source>
</evidence>
<keyword evidence="5 8" id="KW-1133">Transmembrane helix</keyword>
<dbReference type="AlphaFoldDB" id="A0A1S9SYR5"/>
<protein>
    <recommendedName>
        <fullName evidence="9">Pycsar effector protein domain-containing protein</fullName>
    </recommendedName>
</protein>
<reference evidence="10 11" key="1">
    <citation type="submission" date="2017-01" db="EMBL/GenBank/DDBJ databases">
        <title>Bacillus cereus isolates.</title>
        <authorList>
            <person name="Beno S.M."/>
        </authorList>
    </citation>
    <scope>NUCLEOTIDE SEQUENCE [LARGE SCALE GENOMIC DNA]</scope>
    <source>
        <strain evidence="10 11">FSL W7-1108</strain>
    </source>
</reference>
<comment type="subcellular location">
    <subcellularLocation>
        <location evidence="1">Cell membrane</location>
    </subcellularLocation>
</comment>
<keyword evidence="2" id="KW-1003">Cell membrane</keyword>
<evidence type="ECO:0000256" key="2">
    <source>
        <dbReference type="ARBA" id="ARBA00022475"/>
    </source>
</evidence>
<sequence length="160" mass="18248">MSNEKIDFIKHHHNYLNDYIKFADVKAAGLVTANGLIIRLLFSSLSNNVYETIHFFSLFGCLVLLISIIFSILVVVPRTNAKASKGLIFWENVFAMDKEEFIKEVSEISSEDLNKKLIEQNYFLAATANKKYVVLRRAFHVSFLGYILLAIAAVIWIIQS</sequence>
<evidence type="ECO:0000256" key="5">
    <source>
        <dbReference type="ARBA" id="ARBA00022989"/>
    </source>
</evidence>
<evidence type="ECO:0000256" key="4">
    <source>
        <dbReference type="ARBA" id="ARBA00022741"/>
    </source>
</evidence>
<dbReference type="RefSeq" id="WP_078177407.1">
    <property type="nucleotide sequence ID" value="NZ_MUAI01000076.1"/>
</dbReference>
<organism evidence="10 11">
    <name type="scientific">Bacillus mycoides</name>
    <dbReference type="NCBI Taxonomy" id="1405"/>
    <lineage>
        <taxon>Bacteria</taxon>
        <taxon>Bacillati</taxon>
        <taxon>Bacillota</taxon>
        <taxon>Bacilli</taxon>
        <taxon>Bacillales</taxon>
        <taxon>Bacillaceae</taxon>
        <taxon>Bacillus</taxon>
        <taxon>Bacillus cereus group</taxon>
    </lineage>
</organism>
<name>A0A1S9SYR5_BACMY</name>
<keyword evidence="4" id="KW-0547">Nucleotide-binding</keyword>
<proteinExistence type="predicted"/>
<dbReference type="GO" id="GO:0000166">
    <property type="term" value="F:nucleotide binding"/>
    <property type="evidence" value="ECO:0007669"/>
    <property type="project" value="UniProtKB-KW"/>
</dbReference>
<evidence type="ECO:0000259" key="9">
    <source>
        <dbReference type="Pfam" id="PF18967"/>
    </source>
</evidence>